<sequence length="588" mass="65930">MNTFFYRLSLRRRLLLSFLVLAVSASALTGLVSYWIAYRSTEQEAAVSAQNTLNKSAQVLNERLRNAIVSTSSMMLSDPFKNIMKDIYAASPGYYYQRLTELQIPLAQMKLTDMSIASVLISTPVGEFFATSDLRTPSVRLENTAIGARIPDMNQVLWVESHVDPLFMDRRKVITLVMKPITDVSVSGVYVIANLKEEVLRSVVADGLPGGAKGYYLVSLTTGLPVMNLGEREGLPEDAELLHNLQKNERGFLKLETEGRTNLVNYARLDLAADWVLVSIQDQQSLLKNVNKIKTTSLLIMAACTLAALIAANGMSGFLLKPLHRLQSMMRQVENNNLDVRFDSKYDDEVTQVGHKFNRMLEQLETLIDEVKEAEGEKRRMEIKALQAQIDPHFLYNTLNAIIWKSVSSRNQEVTDMITSLSLLFKLGLNGGSELTTLEKELEHVRHYLNLQQQCYRGLFQYEIQVEDEALLPLPVAKIILQPLAENAILHGFRELEEEGFIRITARRSGGFLLLEIEDNGSGMDVKTVTAGMLQKEPAKKSYALKNVYGRIKLLHGETAELSFTSEPEPIRSTRAVIKIPIEGEASA</sequence>
<keyword evidence="2" id="KW-1185">Reference proteome</keyword>
<reference evidence="1" key="1">
    <citation type="submission" date="2024-12" db="EMBL/GenBank/DDBJ databases">
        <authorList>
            <person name="Wu N."/>
        </authorList>
    </citation>
    <scope>NUCLEOTIDE SEQUENCE</scope>
    <source>
        <strain evidence="1">P15</strain>
    </source>
</reference>
<dbReference type="EMBL" id="JBJURJ010000023">
    <property type="protein sequence ID" value="MFM9331885.1"/>
    <property type="molecule type" value="Genomic_DNA"/>
</dbReference>
<gene>
    <name evidence="1" type="ORF">ACI1P1_26675</name>
</gene>
<evidence type="ECO:0000313" key="1">
    <source>
        <dbReference type="EMBL" id="MFM9331885.1"/>
    </source>
</evidence>
<name>A0ACC7P6G4_9BACL</name>
<keyword evidence="1" id="KW-0808">Transferase</keyword>
<proteinExistence type="predicted"/>
<accession>A0ACC7P6G4</accession>
<protein>
    <submittedName>
        <fullName evidence="1">Histidine kinase</fullName>
    </submittedName>
</protein>
<dbReference type="Proteomes" id="UP001631969">
    <property type="component" value="Unassembled WGS sequence"/>
</dbReference>
<comment type="caution">
    <text evidence="1">The sequence shown here is derived from an EMBL/GenBank/DDBJ whole genome shotgun (WGS) entry which is preliminary data.</text>
</comment>
<keyword evidence="1" id="KW-0418">Kinase</keyword>
<organism evidence="1 2">
    <name type="scientific">Paenibacillus mesotrionivorans</name>
    <dbReference type="NCBI Taxonomy" id="3160968"/>
    <lineage>
        <taxon>Bacteria</taxon>
        <taxon>Bacillati</taxon>
        <taxon>Bacillota</taxon>
        <taxon>Bacilli</taxon>
        <taxon>Bacillales</taxon>
        <taxon>Paenibacillaceae</taxon>
        <taxon>Paenibacillus</taxon>
    </lineage>
</organism>
<evidence type="ECO:0000313" key="2">
    <source>
        <dbReference type="Proteomes" id="UP001631969"/>
    </source>
</evidence>